<dbReference type="OMA" id="KKCKLRG"/>
<dbReference type="OrthoDB" id="19141at2759"/>
<dbReference type="Pfam" id="PF01588">
    <property type="entry name" value="tRNA_bind"/>
    <property type="match status" value="1"/>
</dbReference>
<dbReference type="FunFam" id="2.40.50.140:FF:000434">
    <property type="entry name" value="Methionyl-tRNA synthetase putative"/>
    <property type="match status" value="1"/>
</dbReference>
<reference evidence="7" key="2">
    <citation type="journal article" date="2013" name="G3 (Bethesda)">
        <title>Genomes of Ashbya fungi isolated from insects reveal four mating-type loci, numerous translocations, lack of transposons, and distinct gene duplications.</title>
        <authorList>
            <person name="Dietrich F.S."/>
            <person name="Voegeli S."/>
            <person name="Kuo S."/>
            <person name="Philippsen P."/>
        </authorList>
    </citation>
    <scope>GENOME REANNOTATION</scope>
    <source>
        <strain evidence="7">ATCC 10895 / CBS 109.51 / FGSC 9923 / NRRL Y-1056</strain>
    </source>
</reference>
<dbReference type="InParanoid" id="Q754A8"/>
<dbReference type="PROSITE" id="PS50886">
    <property type="entry name" value="TRBD"/>
    <property type="match status" value="1"/>
</dbReference>
<dbReference type="InterPro" id="IPR051270">
    <property type="entry name" value="Tyrosine-tRNA_ligase_regulator"/>
</dbReference>
<dbReference type="InterPro" id="IPR002547">
    <property type="entry name" value="tRNA-bd_dom"/>
</dbReference>
<dbReference type="Gene3D" id="2.40.50.140">
    <property type="entry name" value="Nucleic acid-binding proteins"/>
    <property type="match status" value="1"/>
</dbReference>
<feature type="domain" description="TRNA-binding" evidence="5">
    <location>
        <begin position="25"/>
        <end position="133"/>
    </location>
</feature>
<dbReference type="KEGG" id="ago:AGOS_AFR164W"/>
<dbReference type="PANTHER" id="PTHR11586:SF43">
    <property type="entry name" value="TYROSINE--TRNA LIGASE, CYTOPLASMIC"/>
    <property type="match status" value="1"/>
</dbReference>
<dbReference type="eggNOG" id="KOG2241">
    <property type="taxonomic scope" value="Eukaryota"/>
</dbReference>
<evidence type="ECO:0000313" key="7">
    <source>
        <dbReference type="Proteomes" id="UP000000591"/>
    </source>
</evidence>
<dbReference type="SUPFAM" id="SSF50249">
    <property type="entry name" value="Nucleic acid-binding proteins"/>
    <property type="match status" value="1"/>
</dbReference>
<dbReference type="CDD" id="cd02799">
    <property type="entry name" value="tRNA_bind_EMAP-II_like"/>
    <property type="match status" value="1"/>
</dbReference>
<reference evidence="6 7" key="1">
    <citation type="journal article" date="2004" name="Science">
        <title>The Ashbya gossypii genome as a tool for mapping the ancient Saccharomyces cerevisiae genome.</title>
        <authorList>
            <person name="Dietrich F.S."/>
            <person name="Voegeli S."/>
            <person name="Brachat S."/>
            <person name="Lerch A."/>
            <person name="Gates K."/>
            <person name="Steiner S."/>
            <person name="Mohr C."/>
            <person name="Pohlmann R."/>
            <person name="Luedi P."/>
            <person name="Choi S."/>
            <person name="Wing R.A."/>
            <person name="Flavier A."/>
            <person name="Gaffney T.D."/>
            <person name="Philippsen P."/>
        </authorList>
    </citation>
    <scope>NUCLEOTIDE SEQUENCE [LARGE SCALE GENOMIC DNA]</scope>
    <source>
        <strain evidence="7">ATCC 10895 / CBS 109.51 / FGSC 9923 / NRRL Y-1056</strain>
    </source>
</reference>
<evidence type="ECO:0000256" key="3">
    <source>
        <dbReference type="ARBA" id="ARBA00022884"/>
    </source>
</evidence>
<dbReference type="PANTHER" id="PTHR11586">
    <property type="entry name" value="TRNA-AMINOACYLATION COFACTOR ARC1 FAMILY MEMBER"/>
    <property type="match status" value="1"/>
</dbReference>
<evidence type="ECO:0000259" key="5">
    <source>
        <dbReference type="PROSITE" id="PS50886"/>
    </source>
</evidence>
<dbReference type="AlphaFoldDB" id="Q754A8"/>
<organism evidence="6 7">
    <name type="scientific">Eremothecium gossypii (strain ATCC 10895 / CBS 109.51 / FGSC 9923 / NRRL Y-1056)</name>
    <name type="common">Yeast</name>
    <name type="synonym">Ashbya gossypii</name>
    <dbReference type="NCBI Taxonomy" id="284811"/>
    <lineage>
        <taxon>Eukaryota</taxon>
        <taxon>Fungi</taxon>
        <taxon>Dikarya</taxon>
        <taxon>Ascomycota</taxon>
        <taxon>Saccharomycotina</taxon>
        <taxon>Saccharomycetes</taxon>
        <taxon>Saccharomycetales</taxon>
        <taxon>Saccharomycetaceae</taxon>
        <taxon>Eremothecium</taxon>
    </lineage>
</organism>
<name>Q754A8_EREGS</name>
<gene>
    <name evidence="6" type="ORF">AGOS_AFR164W</name>
</gene>
<dbReference type="RefSeq" id="NP_985711.1">
    <property type="nucleotide sequence ID" value="NM_211065.1"/>
</dbReference>
<proteinExistence type="predicted"/>
<dbReference type="HOGENOM" id="CLU_009710_6_4_1"/>
<keyword evidence="7" id="KW-1185">Reference proteome</keyword>
<evidence type="ECO:0000313" key="6">
    <source>
        <dbReference type="EMBL" id="AAS53535.1"/>
    </source>
</evidence>
<dbReference type="GO" id="GO:0000049">
    <property type="term" value="F:tRNA binding"/>
    <property type="evidence" value="ECO:0007669"/>
    <property type="project" value="UniProtKB-UniRule"/>
</dbReference>
<evidence type="ECO:0000256" key="4">
    <source>
        <dbReference type="PROSITE-ProRule" id="PRU00209"/>
    </source>
</evidence>
<keyword evidence="3 4" id="KW-0694">RNA-binding</keyword>
<sequence length="204" mass="22575">MNLCFRTLPKLMARSMTTVPSGQLPYSLADIRIGKVLSVREHPESYKMYITQVSFGGLGTKQICTGLRDHVPTSEMQDSLVVVLNNIKKCKLRGEVSEAMILCAEYSPQESKPSVQLLQPAISSPEFCGARVLVGDLLGKEVAPTCRRIKPAEWEELSSRLYVDNSGRVVLQSEGKELPLYVRDNIGSLHYIMASSMPTGSQVR</sequence>
<evidence type="ECO:0000256" key="1">
    <source>
        <dbReference type="ARBA" id="ARBA00022490"/>
    </source>
</evidence>
<dbReference type="Proteomes" id="UP000000591">
    <property type="component" value="Chromosome VI"/>
</dbReference>
<dbReference type="GeneID" id="4621965"/>
<protein>
    <submittedName>
        <fullName evidence="6">AFR164Wp</fullName>
    </submittedName>
</protein>
<keyword evidence="2 4" id="KW-0820">tRNA-binding</keyword>
<evidence type="ECO:0000256" key="2">
    <source>
        <dbReference type="ARBA" id="ARBA00022555"/>
    </source>
</evidence>
<dbReference type="GO" id="GO:0004831">
    <property type="term" value="F:tyrosine-tRNA ligase activity"/>
    <property type="evidence" value="ECO:0000318"/>
    <property type="project" value="GO_Central"/>
</dbReference>
<keyword evidence="1" id="KW-0963">Cytoplasm</keyword>
<dbReference type="EMBL" id="AE016819">
    <property type="protein sequence ID" value="AAS53535.1"/>
    <property type="molecule type" value="Genomic_DNA"/>
</dbReference>
<accession>Q754A8</accession>
<dbReference type="STRING" id="284811.Q754A8"/>
<dbReference type="InterPro" id="IPR012340">
    <property type="entry name" value="NA-bd_OB-fold"/>
</dbReference>